<name>A2SNI8_METPP</name>
<gene>
    <name evidence="1" type="ordered locus">Mpe_B0352</name>
</gene>
<dbReference type="eggNOG" id="ENOG503481W">
    <property type="taxonomic scope" value="Bacteria"/>
</dbReference>
<dbReference type="EMBL" id="CP000556">
    <property type="protein sequence ID" value="ABM97127.1"/>
    <property type="molecule type" value="Genomic_DNA"/>
</dbReference>
<reference evidence="1 2" key="1">
    <citation type="journal article" date="2007" name="J. Bacteriol.">
        <title>Whole-genome analysis of the methyl tert-butyl ether-degrading beta-proteobacterium Methylibium petroleiphilum PM1.</title>
        <authorList>
            <person name="Kane S.R."/>
            <person name="Chakicherla A.Y."/>
            <person name="Chain P.S.G."/>
            <person name="Schmidt R."/>
            <person name="Shin M.W."/>
            <person name="Legler T.C."/>
            <person name="Scow K.M."/>
            <person name="Larimer F.W."/>
            <person name="Lucas S.M."/>
            <person name="Richardson P.M."/>
            <person name="Hristova K.R."/>
        </authorList>
    </citation>
    <scope>NUCLEOTIDE SEQUENCE [LARGE SCALE GENOMIC DNA]</scope>
    <source>
        <strain evidence="2">ATCC BAA-1232 / LMG 22953 / PM1</strain>
        <plasmid evidence="1 2">RPME01</plasmid>
    </source>
</reference>
<organism evidence="1 2">
    <name type="scientific">Methylibium petroleiphilum (strain ATCC BAA-1232 / LMG 22953 / PM1)</name>
    <dbReference type="NCBI Taxonomy" id="420662"/>
    <lineage>
        <taxon>Bacteria</taxon>
        <taxon>Pseudomonadati</taxon>
        <taxon>Pseudomonadota</taxon>
        <taxon>Betaproteobacteria</taxon>
        <taxon>Burkholderiales</taxon>
        <taxon>Sphaerotilaceae</taxon>
        <taxon>Methylibium</taxon>
    </lineage>
</organism>
<dbReference type="KEGG" id="mpt:Mpe_B0352"/>
<accession>A2SNI8</accession>
<evidence type="ECO:0000313" key="2">
    <source>
        <dbReference type="Proteomes" id="UP000000366"/>
    </source>
</evidence>
<dbReference type="RefSeq" id="WP_011831715.1">
    <property type="nucleotide sequence ID" value="NC_008826.1"/>
</dbReference>
<dbReference type="HOGENOM" id="CLU_1823113_0_0_4"/>
<keyword evidence="2" id="KW-1185">Reference proteome</keyword>
<dbReference type="Proteomes" id="UP000000366">
    <property type="component" value="Plasmid RPME01"/>
</dbReference>
<proteinExistence type="predicted"/>
<protein>
    <submittedName>
        <fullName evidence="1">Uncharacterized protein</fullName>
    </submittedName>
</protein>
<keyword evidence="1" id="KW-0614">Plasmid</keyword>
<geneLocation type="plasmid" evidence="1 2">
    <name>RPME01</name>
</geneLocation>
<dbReference type="AlphaFoldDB" id="A2SNI8"/>
<sequence>MSATLVPAHVALPFGVIGDTRIAHAVTPEHLRVNGGLYSMARFDLADGRRLFVVSELAENDGPSVTNAAETIATAILSNYASDLEPSQVVFLEHYDDEFSYSFMRAAGRANRVSFDRWEITWQGRRAVFVDWMPVFNSGTH</sequence>
<evidence type="ECO:0000313" key="1">
    <source>
        <dbReference type="EMBL" id="ABM97127.1"/>
    </source>
</evidence>